<evidence type="ECO:0000313" key="3">
    <source>
        <dbReference type="Proteomes" id="UP000701801"/>
    </source>
</evidence>
<dbReference type="EMBL" id="CAJVRM010000749">
    <property type="protein sequence ID" value="CAG8984023.1"/>
    <property type="molecule type" value="Genomic_DNA"/>
</dbReference>
<dbReference type="Pfam" id="PF23232">
    <property type="entry name" value="AAA_lid_13"/>
    <property type="match status" value="1"/>
</dbReference>
<dbReference type="SUPFAM" id="SSF52540">
    <property type="entry name" value="P-loop containing nucleoside triphosphate hydrolases"/>
    <property type="match status" value="1"/>
</dbReference>
<evidence type="ECO:0000259" key="1">
    <source>
        <dbReference type="Pfam" id="PF23232"/>
    </source>
</evidence>
<dbReference type="InterPro" id="IPR056599">
    <property type="entry name" value="AAA_lid_fung"/>
</dbReference>
<feature type="domain" description="AAA+ ATPase lid" evidence="1">
    <location>
        <begin position="93"/>
        <end position="204"/>
    </location>
</feature>
<dbReference type="AlphaFoldDB" id="A0A9N9LZR6"/>
<comment type="caution">
    <text evidence="2">The sequence shown here is derived from an EMBL/GenBank/DDBJ whole genome shotgun (WGS) entry which is preliminary data.</text>
</comment>
<evidence type="ECO:0000313" key="2">
    <source>
        <dbReference type="EMBL" id="CAG8984023.1"/>
    </source>
</evidence>
<protein>
    <recommendedName>
        <fullName evidence="1">AAA+ ATPase lid domain-containing protein</fullName>
    </recommendedName>
</protein>
<sequence length="217" mass="25125">MRQVAQIQSSQQALTKLVVLLDEADVFLEQRSLHDLQRNALVSGIEKSTMFLRVLEYYDGILILTSNRVGTFDEAFKSRIQLALHYKNLKLWQRHSIWKNFINRLKGFSATHRAGTVSKPKRQDSFLSTSKAANRDLGTDTADLKKHLDDLAKEEMNGRQIRNAITTARQLAMYKEVQMNYGHLKHVVKVAGEFDRYLFQLHEEVDGNEIMREYGVR</sequence>
<dbReference type="InterPro" id="IPR027417">
    <property type="entry name" value="P-loop_NTPase"/>
</dbReference>
<dbReference type="Gene3D" id="3.40.50.300">
    <property type="entry name" value="P-loop containing nucleotide triphosphate hydrolases"/>
    <property type="match status" value="1"/>
</dbReference>
<accession>A0A9N9LZR6</accession>
<reference evidence="2" key="1">
    <citation type="submission" date="2021-07" db="EMBL/GenBank/DDBJ databases">
        <authorList>
            <person name="Durling M."/>
        </authorList>
    </citation>
    <scope>NUCLEOTIDE SEQUENCE</scope>
</reference>
<proteinExistence type="predicted"/>
<dbReference type="PANTHER" id="PTHR46411:SF2">
    <property type="entry name" value="AAA+ ATPASE DOMAIN-CONTAINING PROTEIN"/>
    <property type="match status" value="1"/>
</dbReference>
<dbReference type="PANTHER" id="PTHR46411">
    <property type="entry name" value="FAMILY ATPASE, PUTATIVE-RELATED"/>
    <property type="match status" value="1"/>
</dbReference>
<dbReference type="Proteomes" id="UP000701801">
    <property type="component" value="Unassembled WGS sequence"/>
</dbReference>
<name>A0A9N9LZR6_9HELO</name>
<organism evidence="2 3">
    <name type="scientific">Hymenoscyphus albidus</name>
    <dbReference type="NCBI Taxonomy" id="595503"/>
    <lineage>
        <taxon>Eukaryota</taxon>
        <taxon>Fungi</taxon>
        <taxon>Dikarya</taxon>
        <taxon>Ascomycota</taxon>
        <taxon>Pezizomycotina</taxon>
        <taxon>Leotiomycetes</taxon>
        <taxon>Helotiales</taxon>
        <taxon>Helotiaceae</taxon>
        <taxon>Hymenoscyphus</taxon>
    </lineage>
</organism>
<gene>
    <name evidence="2" type="ORF">HYALB_00002963</name>
</gene>
<dbReference type="OrthoDB" id="10042665at2759"/>
<keyword evidence="3" id="KW-1185">Reference proteome</keyword>